<comment type="caution">
    <text evidence="1">The sequence shown here is derived from an EMBL/GenBank/DDBJ whole genome shotgun (WGS) entry which is preliminary data.</text>
</comment>
<evidence type="ECO:0000313" key="2">
    <source>
        <dbReference type="Proteomes" id="UP001055072"/>
    </source>
</evidence>
<keyword evidence="2" id="KW-1185">Reference proteome</keyword>
<reference evidence="1" key="1">
    <citation type="journal article" date="2021" name="Environ. Microbiol.">
        <title>Gene family expansions and transcriptome signatures uncover fungal adaptations to wood decay.</title>
        <authorList>
            <person name="Hage H."/>
            <person name="Miyauchi S."/>
            <person name="Viragh M."/>
            <person name="Drula E."/>
            <person name="Min B."/>
            <person name="Chaduli D."/>
            <person name="Navarro D."/>
            <person name="Favel A."/>
            <person name="Norest M."/>
            <person name="Lesage-Meessen L."/>
            <person name="Balint B."/>
            <person name="Merenyi Z."/>
            <person name="de Eugenio L."/>
            <person name="Morin E."/>
            <person name="Martinez A.T."/>
            <person name="Baldrian P."/>
            <person name="Stursova M."/>
            <person name="Martinez M.J."/>
            <person name="Novotny C."/>
            <person name="Magnuson J.K."/>
            <person name="Spatafora J.W."/>
            <person name="Maurice S."/>
            <person name="Pangilinan J."/>
            <person name="Andreopoulos W."/>
            <person name="LaButti K."/>
            <person name="Hundley H."/>
            <person name="Na H."/>
            <person name="Kuo A."/>
            <person name="Barry K."/>
            <person name="Lipzen A."/>
            <person name="Henrissat B."/>
            <person name="Riley R."/>
            <person name="Ahrendt S."/>
            <person name="Nagy L.G."/>
            <person name="Grigoriev I.V."/>
            <person name="Martin F."/>
            <person name="Rosso M.N."/>
        </authorList>
    </citation>
    <scope>NUCLEOTIDE SEQUENCE</scope>
    <source>
        <strain evidence="1">CBS 384.51</strain>
    </source>
</reference>
<accession>A0ACB8U719</accession>
<gene>
    <name evidence="1" type="ORF">BDY19DRAFT_938498</name>
</gene>
<feature type="non-terminal residue" evidence="1">
    <location>
        <position position="1"/>
    </location>
</feature>
<sequence>APPMCSIEKYHDNTVCLVFFFRALLLLLALQQVLSIPRCPTKYYSAHKLRISLSEEKGLSFIVYLTKIRRFHAQHLRLASDHVANTLKETHRLLGSSERGSSTALTSNTVGMILSTLLEFLEASRHLSRETSAIRPPLGARRLSDAKPADDVNTCCK</sequence>
<protein>
    <submittedName>
        <fullName evidence="1">Uncharacterized protein</fullName>
    </submittedName>
</protein>
<organism evidence="1 2">
    <name type="scientific">Irpex rosettiformis</name>
    <dbReference type="NCBI Taxonomy" id="378272"/>
    <lineage>
        <taxon>Eukaryota</taxon>
        <taxon>Fungi</taxon>
        <taxon>Dikarya</taxon>
        <taxon>Basidiomycota</taxon>
        <taxon>Agaricomycotina</taxon>
        <taxon>Agaricomycetes</taxon>
        <taxon>Polyporales</taxon>
        <taxon>Irpicaceae</taxon>
        <taxon>Irpex</taxon>
    </lineage>
</organism>
<dbReference type="EMBL" id="MU274908">
    <property type="protein sequence ID" value="KAI0090108.1"/>
    <property type="molecule type" value="Genomic_DNA"/>
</dbReference>
<evidence type="ECO:0000313" key="1">
    <source>
        <dbReference type="EMBL" id="KAI0090108.1"/>
    </source>
</evidence>
<name>A0ACB8U719_9APHY</name>
<proteinExistence type="predicted"/>
<dbReference type="Proteomes" id="UP001055072">
    <property type="component" value="Unassembled WGS sequence"/>
</dbReference>